<dbReference type="EMBL" id="AP025732">
    <property type="protein sequence ID" value="BDI17573.1"/>
    <property type="molecule type" value="Genomic_DNA"/>
</dbReference>
<evidence type="ECO:0000313" key="2">
    <source>
        <dbReference type="EMBL" id="BDI17573.1"/>
    </source>
</evidence>
<reference evidence="2" key="1">
    <citation type="submission" date="2022-04" db="EMBL/GenBank/DDBJ databases">
        <title>Complete genome sequence of a cyanobacterium, Nostoc sp. SO-36, isolated in Antarctica.</title>
        <authorList>
            <person name="Kanesaki Y."/>
            <person name="Effendi D."/>
            <person name="Sakamoto T."/>
            <person name="Ohtani S."/>
            <person name="Awai K."/>
        </authorList>
    </citation>
    <scope>NUCLEOTIDE SEQUENCE</scope>
    <source>
        <strain evidence="2">SO-36</strain>
    </source>
</reference>
<evidence type="ECO:0000256" key="1">
    <source>
        <dbReference type="SAM" id="Phobius"/>
    </source>
</evidence>
<organism evidence="2 3">
    <name type="scientific">Nostoc cf. commune SO-36</name>
    <dbReference type="NCBI Taxonomy" id="449208"/>
    <lineage>
        <taxon>Bacteria</taxon>
        <taxon>Bacillati</taxon>
        <taxon>Cyanobacteriota</taxon>
        <taxon>Cyanophyceae</taxon>
        <taxon>Nostocales</taxon>
        <taxon>Nostocaceae</taxon>
        <taxon>Nostoc</taxon>
    </lineage>
</organism>
<feature type="transmembrane region" description="Helical" evidence="1">
    <location>
        <begin position="18"/>
        <end position="35"/>
    </location>
</feature>
<dbReference type="SUPFAM" id="SSF52172">
    <property type="entry name" value="CheY-like"/>
    <property type="match status" value="1"/>
</dbReference>
<evidence type="ECO:0008006" key="4">
    <source>
        <dbReference type="Google" id="ProtNLM"/>
    </source>
</evidence>
<proteinExistence type="predicted"/>
<keyword evidence="3" id="KW-1185">Reference proteome</keyword>
<evidence type="ECO:0000313" key="3">
    <source>
        <dbReference type="Proteomes" id="UP001055453"/>
    </source>
</evidence>
<keyword evidence="1" id="KW-0812">Transmembrane</keyword>
<dbReference type="Proteomes" id="UP001055453">
    <property type="component" value="Chromosome"/>
</dbReference>
<sequence>METCDRIHQAENNLREKVAFYCWVVLIALSAIPPSPPIKLLLRAKAAIVLTASVLEEEKAIVFSVGCNDFLRKPFAENTIFNTRAKYLGVKNIFAENNS</sequence>
<accession>A0ABM7Z3I3</accession>
<gene>
    <name evidence="2" type="ORF">ANSO36C_33750</name>
</gene>
<keyword evidence="1" id="KW-0472">Membrane</keyword>
<keyword evidence="1" id="KW-1133">Transmembrane helix</keyword>
<dbReference type="InterPro" id="IPR011006">
    <property type="entry name" value="CheY-like_superfamily"/>
</dbReference>
<protein>
    <recommendedName>
        <fullName evidence="4">Response regulatory domain-containing protein</fullName>
    </recommendedName>
</protein>
<name>A0ABM7Z3I3_NOSCO</name>
<dbReference type="Gene3D" id="3.40.50.2300">
    <property type="match status" value="1"/>
</dbReference>